<keyword evidence="3" id="KW-0547">Nucleotide-binding</keyword>
<dbReference type="SMART" id="SM00382">
    <property type="entry name" value="AAA"/>
    <property type="match status" value="1"/>
</dbReference>
<keyword evidence="2" id="KW-0813">Transport</keyword>
<evidence type="ECO:0000256" key="1">
    <source>
        <dbReference type="ARBA" id="ARBA00005417"/>
    </source>
</evidence>
<dbReference type="InterPro" id="IPR017871">
    <property type="entry name" value="ABC_transporter-like_CS"/>
</dbReference>
<dbReference type="InterPro" id="IPR027417">
    <property type="entry name" value="P-loop_NTPase"/>
</dbReference>
<name>A0ABR5D5Z9_9HYPH</name>
<dbReference type="SUPFAM" id="SSF52540">
    <property type="entry name" value="P-loop containing nucleoside triphosphate hydrolases"/>
    <property type="match status" value="1"/>
</dbReference>
<dbReference type="EMBL" id="JWIT01000009">
    <property type="protein sequence ID" value="KJF72494.1"/>
    <property type="molecule type" value="Genomic_DNA"/>
</dbReference>
<dbReference type="InterPro" id="IPR030679">
    <property type="entry name" value="ABC_ATPase_HisP-typ"/>
</dbReference>
<dbReference type="CDD" id="cd03262">
    <property type="entry name" value="ABC_HisP_GlnQ"/>
    <property type="match status" value="1"/>
</dbReference>
<dbReference type="PIRSF" id="PIRSF039085">
    <property type="entry name" value="ABC_ATPase_HisP"/>
    <property type="match status" value="1"/>
</dbReference>
<accession>A0ABR5D5Z9</accession>
<dbReference type="PANTHER" id="PTHR43166">
    <property type="entry name" value="AMINO ACID IMPORT ATP-BINDING PROTEIN"/>
    <property type="match status" value="1"/>
</dbReference>
<dbReference type="Pfam" id="PF00005">
    <property type="entry name" value="ABC_tran"/>
    <property type="match status" value="1"/>
</dbReference>
<proteinExistence type="inferred from homology"/>
<dbReference type="InterPro" id="IPR050086">
    <property type="entry name" value="MetN_ABC_transporter-like"/>
</dbReference>
<protein>
    <submittedName>
        <fullName evidence="6">Amino acid ABC transporter ATPase</fullName>
    </submittedName>
</protein>
<evidence type="ECO:0000313" key="6">
    <source>
        <dbReference type="EMBL" id="KJF72494.1"/>
    </source>
</evidence>
<comment type="similarity">
    <text evidence="1">Belongs to the ABC transporter superfamily.</text>
</comment>
<dbReference type="PANTHER" id="PTHR43166:SF4">
    <property type="entry name" value="PHOSPHONATES IMPORT ATP-BINDING PROTEIN PHNC"/>
    <property type="match status" value="1"/>
</dbReference>
<dbReference type="PROSITE" id="PS00211">
    <property type="entry name" value="ABC_TRANSPORTER_1"/>
    <property type="match status" value="1"/>
</dbReference>
<dbReference type="PROSITE" id="PS50893">
    <property type="entry name" value="ABC_TRANSPORTER_2"/>
    <property type="match status" value="1"/>
</dbReference>
<feature type="domain" description="ABC transporter" evidence="5">
    <location>
        <begin position="12"/>
        <end position="252"/>
    </location>
</feature>
<evidence type="ECO:0000256" key="4">
    <source>
        <dbReference type="ARBA" id="ARBA00022840"/>
    </source>
</evidence>
<dbReference type="InterPro" id="IPR003439">
    <property type="entry name" value="ABC_transporter-like_ATP-bd"/>
</dbReference>
<evidence type="ECO:0000256" key="2">
    <source>
        <dbReference type="ARBA" id="ARBA00022448"/>
    </source>
</evidence>
<evidence type="ECO:0000313" key="7">
    <source>
        <dbReference type="Proteomes" id="UP000032564"/>
    </source>
</evidence>
<reference evidence="6 7" key="1">
    <citation type="submission" date="2014-12" db="EMBL/GenBank/DDBJ databases">
        <authorList>
            <person name="Kuzmanovic N."/>
            <person name="Pulawska J."/>
            <person name="Obradovic A."/>
        </authorList>
    </citation>
    <scope>NUCLEOTIDE SEQUENCE [LARGE SCALE GENOMIC DNA]</scope>
    <source>
        <strain evidence="6 7">KFB 330</strain>
    </source>
</reference>
<keyword evidence="7" id="KW-1185">Reference proteome</keyword>
<comment type="caution">
    <text evidence="6">The sequence shown here is derived from an EMBL/GenBank/DDBJ whole genome shotgun (WGS) entry which is preliminary data.</text>
</comment>
<organism evidence="6 7">
    <name type="scientific">Agrobacterium arsenijevicii</name>
    <dbReference type="NCBI Taxonomy" id="1585697"/>
    <lineage>
        <taxon>Bacteria</taxon>
        <taxon>Pseudomonadati</taxon>
        <taxon>Pseudomonadota</taxon>
        <taxon>Alphaproteobacteria</taxon>
        <taxon>Hyphomicrobiales</taxon>
        <taxon>Rhizobiaceae</taxon>
        <taxon>Rhizobium/Agrobacterium group</taxon>
        <taxon>Agrobacterium</taxon>
    </lineage>
</organism>
<dbReference type="InterPro" id="IPR003593">
    <property type="entry name" value="AAA+_ATPase"/>
</dbReference>
<dbReference type="Gene3D" id="3.40.50.300">
    <property type="entry name" value="P-loop containing nucleotide triphosphate hydrolases"/>
    <property type="match status" value="1"/>
</dbReference>
<gene>
    <name evidence="6" type="ORF">RP75_15285</name>
</gene>
<dbReference type="Proteomes" id="UP000032564">
    <property type="component" value="Unassembled WGS sequence"/>
</dbReference>
<dbReference type="RefSeq" id="WP_045019865.1">
    <property type="nucleotide sequence ID" value="NZ_CP166105.1"/>
</dbReference>
<evidence type="ECO:0000259" key="5">
    <source>
        <dbReference type="PROSITE" id="PS50893"/>
    </source>
</evidence>
<evidence type="ECO:0000256" key="3">
    <source>
        <dbReference type="ARBA" id="ARBA00022741"/>
    </source>
</evidence>
<sequence>MTVSQPAFQPTVDVRNVAKSYGPLEVLKNINLSVAKGQIVAIIGPSGSGKSTLLRSINHLETVNAGEIYLEGIQVNQPLKGRAFERHINAVRQEMGMVFQHFNLFPHLTVLENITLGPITLKKMTKSAATELAMSLLAKVGLDAKAAAYPSMLSGGQKQRVAIARALAMRPKVMLFDEATSALDPELVEEVNQVMKQLAREHMTMLIVTHEMRFAAEVADRVLFMDKGLVVEEGPPSEIFVRPQQERTRSFLKTYLSIPGPGA</sequence>
<keyword evidence="4" id="KW-0067">ATP-binding</keyword>